<organism evidence="3 4">
    <name type="scientific">Saponaria officinalis</name>
    <name type="common">Common soapwort</name>
    <name type="synonym">Lychnis saponaria</name>
    <dbReference type="NCBI Taxonomy" id="3572"/>
    <lineage>
        <taxon>Eukaryota</taxon>
        <taxon>Viridiplantae</taxon>
        <taxon>Streptophyta</taxon>
        <taxon>Embryophyta</taxon>
        <taxon>Tracheophyta</taxon>
        <taxon>Spermatophyta</taxon>
        <taxon>Magnoliopsida</taxon>
        <taxon>eudicotyledons</taxon>
        <taxon>Gunneridae</taxon>
        <taxon>Pentapetalae</taxon>
        <taxon>Caryophyllales</taxon>
        <taxon>Caryophyllaceae</taxon>
        <taxon>Caryophylleae</taxon>
        <taxon>Saponaria</taxon>
    </lineage>
</organism>
<feature type="domain" description="Lipoyl-binding" evidence="2">
    <location>
        <begin position="198"/>
        <end position="271"/>
    </location>
</feature>
<dbReference type="SUPFAM" id="SSF51230">
    <property type="entry name" value="Single hybrid motif"/>
    <property type="match status" value="1"/>
</dbReference>
<sequence>MESAAVLRSFHCSAGSITHARLSHEKLVVAPRSSFNKSLGQAYAIRKLTASARTRGVAVACAQTPATIVSSKSDIPIDDGSKGSTEKHALRATFPNAFEALLLEVCDETSVAEVQLKIGDFEMHLKRNVGATSAPIPVAPPIPSEPMEQSAAVAASASASAPKSSSEKASPFTRPASAVSSRLAALEASGVGGFKVVASPTVGSFQRGRTVKGKKQPPVCKKGDLIKEGQVIGYVDRFGMLLPVKSDVAGEVLKLLFEEGEAVGYGDPLVAVLPSFHGLN</sequence>
<dbReference type="Gene3D" id="2.40.50.100">
    <property type="match status" value="1"/>
</dbReference>
<evidence type="ECO:0000259" key="2">
    <source>
        <dbReference type="Pfam" id="PF00364"/>
    </source>
</evidence>
<protein>
    <recommendedName>
        <fullName evidence="2">Lipoyl-binding domain-containing protein</fullName>
    </recommendedName>
</protein>
<dbReference type="AlphaFoldDB" id="A0AAW1I4I5"/>
<evidence type="ECO:0000313" key="4">
    <source>
        <dbReference type="Proteomes" id="UP001443914"/>
    </source>
</evidence>
<gene>
    <name evidence="3" type="ORF">RND81_10G145600</name>
</gene>
<dbReference type="Pfam" id="PF00364">
    <property type="entry name" value="Biotin_lipoyl"/>
    <property type="match status" value="1"/>
</dbReference>
<dbReference type="InterPro" id="IPR000089">
    <property type="entry name" value="Biotin_lipoyl"/>
</dbReference>
<proteinExistence type="predicted"/>
<feature type="region of interest" description="Disordered" evidence="1">
    <location>
        <begin position="143"/>
        <end position="173"/>
    </location>
</feature>
<dbReference type="PANTHER" id="PTHR47597">
    <property type="entry name" value="IS A MEMBER OF THE PF|00364 BIOTIN-REQUIRING ENZYMES FAMILY-RELATED"/>
    <property type="match status" value="1"/>
</dbReference>
<comment type="caution">
    <text evidence="3">The sequence shown here is derived from an EMBL/GenBank/DDBJ whole genome shotgun (WGS) entry which is preliminary data.</text>
</comment>
<dbReference type="EMBL" id="JBDFQZ010000010">
    <property type="protein sequence ID" value="KAK9683500.1"/>
    <property type="molecule type" value="Genomic_DNA"/>
</dbReference>
<feature type="compositionally biased region" description="Low complexity" evidence="1">
    <location>
        <begin position="150"/>
        <end position="171"/>
    </location>
</feature>
<accession>A0AAW1I4I5</accession>
<evidence type="ECO:0000256" key="1">
    <source>
        <dbReference type="SAM" id="MobiDB-lite"/>
    </source>
</evidence>
<reference evidence="3" key="1">
    <citation type="submission" date="2024-03" db="EMBL/GenBank/DDBJ databases">
        <title>WGS assembly of Saponaria officinalis var. Norfolk2.</title>
        <authorList>
            <person name="Jenkins J."/>
            <person name="Shu S."/>
            <person name="Grimwood J."/>
            <person name="Barry K."/>
            <person name="Goodstein D."/>
            <person name="Schmutz J."/>
            <person name="Leebens-Mack J."/>
            <person name="Osbourn A."/>
        </authorList>
    </citation>
    <scope>NUCLEOTIDE SEQUENCE [LARGE SCALE GENOMIC DNA]</scope>
    <source>
        <strain evidence="3">JIC</strain>
    </source>
</reference>
<evidence type="ECO:0000313" key="3">
    <source>
        <dbReference type="EMBL" id="KAK9683500.1"/>
    </source>
</evidence>
<keyword evidence="4" id="KW-1185">Reference proteome</keyword>
<dbReference type="PANTHER" id="PTHR47597:SF2">
    <property type="entry name" value="LIPOYL-BINDING DOMAIN-CONTAINING PROTEIN"/>
    <property type="match status" value="1"/>
</dbReference>
<dbReference type="Proteomes" id="UP001443914">
    <property type="component" value="Unassembled WGS sequence"/>
</dbReference>
<name>A0AAW1I4I5_SAPOF</name>
<dbReference type="InterPro" id="IPR053217">
    <property type="entry name" value="ACC_Biotin_Carrier"/>
</dbReference>
<dbReference type="InterPro" id="IPR011053">
    <property type="entry name" value="Single_hybrid_motif"/>
</dbReference>
<dbReference type="CDD" id="cd06850">
    <property type="entry name" value="biotinyl_domain"/>
    <property type="match status" value="1"/>
</dbReference>